<evidence type="ECO:0000313" key="4">
    <source>
        <dbReference type="EMBL" id="MBC2958846.1"/>
    </source>
</evidence>
<feature type="transmembrane region" description="Helical" evidence="2">
    <location>
        <begin position="49"/>
        <end position="73"/>
    </location>
</feature>
<protein>
    <submittedName>
        <fullName evidence="4">Acyltransferase</fullName>
    </submittedName>
</protein>
<keyword evidence="2" id="KW-0472">Membrane</keyword>
<feature type="transmembrane region" description="Helical" evidence="2">
    <location>
        <begin position="216"/>
        <end position="234"/>
    </location>
</feature>
<accession>A0ABR6U366</accession>
<evidence type="ECO:0000313" key="5">
    <source>
        <dbReference type="Proteomes" id="UP000604001"/>
    </source>
</evidence>
<feature type="transmembrane region" description="Helical" evidence="2">
    <location>
        <begin position="149"/>
        <end position="168"/>
    </location>
</feature>
<keyword evidence="2" id="KW-1133">Transmembrane helix</keyword>
<feature type="transmembrane region" description="Helical" evidence="2">
    <location>
        <begin position="324"/>
        <end position="344"/>
    </location>
</feature>
<dbReference type="EMBL" id="JACMYC010000001">
    <property type="protein sequence ID" value="MBC2958846.1"/>
    <property type="molecule type" value="Genomic_DNA"/>
</dbReference>
<feature type="transmembrane region" description="Helical" evidence="2">
    <location>
        <begin position="356"/>
        <end position="375"/>
    </location>
</feature>
<feature type="transmembrane region" description="Helical" evidence="2">
    <location>
        <begin position="180"/>
        <end position="196"/>
    </location>
</feature>
<evidence type="ECO:0000259" key="3">
    <source>
        <dbReference type="Pfam" id="PF01757"/>
    </source>
</evidence>
<comment type="caution">
    <text evidence="4">The sequence shown here is derived from an EMBL/GenBank/DDBJ whole genome shotgun (WGS) entry which is preliminary data.</text>
</comment>
<gene>
    <name evidence="4" type="ORF">H7344_00890</name>
</gene>
<keyword evidence="4" id="KW-0808">Transferase</keyword>
<feature type="domain" description="Acyltransferase 3" evidence="3">
    <location>
        <begin position="20"/>
        <end position="363"/>
    </location>
</feature>
<keyword evidence="4" id="KW-0012">Acyltransferase</keyword>
<reference evidence="4 5" key="1">
    <citation type="submission" date="2020-08" db="EMBL/GenBank/DDBJ databases">
        <title>novel species in genus Nocardioides.</title>
        <authorList>
            <person name="Zhang G."/>
        </authorList>
    </citation>
    <scope>NUCLEOTIDE SEQUENCE [LARGE SCALE GENOMIC DNA]</scope>
    <source>
        <strain evidence="4 5">SC8A-24</strain>
    </source>
</reference>
<proteinExistence type="predicted"/>
<feature type="transmembrane region" description="Helical" evidence="2">
    <location>
        <begin position="255"/>
        <end position="276"/>
    </location>
</feature>
<evidence type="ECO:0000256" key="2">
    <source>
        <dbReference type="SAM" id="Phobius"/>
    </source>
</evidence>
<organism evidence="4 5">
    <name type="scientific">Nocardioides deserti</name>
    <dbReference type="NCBI Taxonomy" id="1588644"/>
    <lineage>
        <taxon>Bacteria</taxon>
        <taxon>Bacillati</taxon>
        <taxon>Actinomycetota</taxon>
        <taxon>Actinomycetes</taxon>
        <taxon>Propionibacteriales</taxon>
        <taxon>Nocardioidaceae</taxon>
        <taxon>Nocardioides</taxon>
    </lineage>
</organism>
<dbReference type="Pfam" id="PF01757">
    <property type="entry name" value="Acyl_transf_3"/>
    <property type="match status" value="1"/>
</dbReference>
<keyword evidence="5" id="KW-1185">Reference proteome</keyword>
<dbReference type="PANTHER" id="PTHR23028">
    <property type="entry name" value="ACETYLTRANSFERASE"/>
    <property type="match status" value="1"/>
</dbReference>
<feature type="transmembrane region" description="Helical" evidence="2">
    <location>
        <begin position="94"/>
        <end position="116"/>
    </location>
</feature>
<dbReference type="PANTHER" id="PTHR23028:SF53">
    <property type="entry name" value="ACYL_TRANSF_3 DOMAIN-CONTAINING PROTEIN"/>
    <property type="match status" value="1"/>
</dbReference>
<feature type="region of interest" description="Disordered" evidence="1">
    <location>
        <begin position="386"/>
        <end position="406"/>
    </location>
</feature>
<dbReference type="GO" id="GO:0016746">
    <property type="term" value="F:acyltransferase activity"/>
    <property type="evidence" value="ECO:0007669"/>
    <property type="project" value="UniProtKB-KW"/>
</dbReference>
<feature type="transmembrane region" description="Helical" evidence="2">
    <location>
        <begin position="24"/>
        <end position="43"/>
    </location>
</feature>
<dbReference type="InterPro" id="IPR002656">
    <property type="entry name" value="Acyl_transf_3_dom"/>
</dbReference>
<evidence type="ECO:0000256" key="1">
    <source>
        <dbReference type="SAM" id="MobiDB-lite"/>
    </source>
</evidence>
<sequence>MTTVAAAPVELDTDVRPRFPALDAMRAVGALAVVTTHVAFWSGDYGRHGFWGVTLARLDVGVAVFFVLSGFLLSRPYLARAAAGLRRPATRTYLWHRFLRITPVYVVAVVLALSFIHDNRDRSPGGWATTLLMLDTFVAPRPPDGLTQMWSLAVEVCFYLLLPLLMLLATGRRALRPLRVALVLAAMTAVTVWWHLDGADRADGLSGGSPEQWLPGYLTWFAAGIGLALVHVLATRGAPAARRFLAVGRQPGACWTLAGALLLVSSTPLAGPALLIAPTTTESLTKNLLYTVIGLLLVLPAVVADERSGFGRFMGHRLVRRLGLTSYSLFALHLPVLHLVMWLTGWQIFGGHGLQLWLLTMAGSLVAAELGYRLLEVPAMRLKRLVPPPREEPTAATTATNGTSAR</sequence>
<name>A0ABR6U366_9ACTN</name>
<dbReference type="InterPro" id="IPR050879">
    <property type="entry name" value="Acyltransferase_3"/>
</dbReference>
<dbReference type="Proteomes" id="UP000604001">
    <property type="component" value="Unassembled WGS sequence"/>
</dbReference>
<feature type="transmembrane region" description="Helical" evidence="2">
    <location>
        <begin position="288"/>
        <end position="304"/>
    </location>
</feature>
<dbReference type="RefSeq" id="WP_186344140.1">
    <property type="nucleotide sequence ID" value="NZ_BMMR01000001.1"/>
</dbReference>
<keyword evidence="2" id="KW-0812">Transmembrane</keyword>